<organism evidence="3">
    <name type="scientific">Schistocephalus solidus</name>
    <name type="common">Tapeworm</name>
    <dbReference type="NCBI Taxonomy" id="70667"/>
    <lineage>
        <taxon>Eukaryota</taxon>
        <taxon>Metazoa</taxon>
        <taxon>Spiralia</taxon>
        <taxon>Lophotrochozoa</taxon>
        <taxon>Platyhelminthes</taxon>
        <taxon>Cestoda</taxon>
        <taxon>Eucestoda</taxon>
        <taxon>Diphyllobothriidea</taxon>
        <taxon>Diphyllobothriidae</taxon>
        <taxon>Schistocephalus</taxon>
    </lineage>
</organism>
<evidence type="ECO:0000313" key="3">
    <source>
        <dbReference type="WBParaSite" id="SSLN_0001235601-mRNA-1"/>
    </source>
</evidence>
<accession>A0A183T608</accession>
<protein>
    <submittedName>
        <fullName evidence="3">Protein yippee-like</fullName>
    </submittedName>
</protein>
<dbReference type="WBParaSite" id="SSLN_0001235601-mRNA-1">
    <property type="protein sequence ID" value="SSLN_0001235601-mRNA-1"/>
    <property type="gene ID" value="SSLN_0001235601"/>
</dbReference>
<dbReference type="Proteomes" id="UP000275846">
    <property type="component" value="Unassembled WGS sequence"/>
</dbReference>
<name>A0A183T608_SCHSO</name>
<keyword evidence="2" id="KW-1185">Reference proteome</keyword>
<sequence>MLDSRCIYCNLFPPSASYQDRVKEAGGESGSGGWHGVNPRPGFHREPNSQLGAGTVNLCTVMLDSRCIYCTLFPPSASYQDRVKEAGGGSGSGGWQGVNPRQPVHREPDSQLGAWTVNSCTVMLDSRCIYCTLFPSPSRIRTGSKRLEGDRAHVVGEA</sequence>
<reference evidence="3" key="1">
    <citation type="submission" date="2016-06" db="UniProtKB">
        <authorList>
            <consortium name="WormBaseParasite"/>
        </authorList>
    </citation>
    <scope>IDENTIFICATION</scope>
</reference>
<gene>
    <name evidence="1" type="ORF">SSLN_LOCUS11906</name>
</gene>
<dbReference type="EMBL" id="UYSU01036883">
    <property type="protein sequence ID" value="VDL98291.1"/>
    <property type="molecule type" value="Genomic_DNA"/>
</dbReference>
<dbReference type="AlphaFoldDB" id="A0A183T608"/>
<evidence type="ECO:0000313" key="1">
    <source>
        <dbReference type="EMBL" id="VDL98291.1"/>
    </source>
</evidence>
<proteinExistence type="predicted"/>
<reference evidence="1 2" key="2">
    <citation type="submission" date="2018-11" db="EMBL/GenBank/DDBJ databases">
        <authorList>
            <consortium name="Pathogen Informatics"/>
        </authorList>
    </citation>
    <scope>NUCLEOTIDE SEQUENCE [LARGE SCALE GENOMIC DNA]</scope>
    <source>
        <strain evidence="1 2">NST_G2</strain>
    </source>
</reference>
<evidence type="ECO:0000313" key="2">
    <source>
        <dbReference type="Proteomes" id="UP000275846"/>
    </source>
</evidence>